<feature type="domain" description="Major facilitator superfamily (MFS) profile" evidence="8">
    <location>
        <begin position="64"/>
        <end position="553"/>
    </location>
</feature>
<feature type="transmembrane region" description="Helical" evidence="7">
    <location>
        <begin position="217"/>
        <end position="239"/>
    </location>
</feature>
<feature type="transmembrane region" description="Helical" evidence="7">
    <location>
        <begin position="159"/>
        <end position="180"/>
    </location>
</feature>
<dbReference type="AlphaFoldDB" id="A0A9P9WAA5"/>
<feature type="region of interest" description="Disordered" evidence="6">
    <location>
        <begin position="558"/>
        <end position="577"/>
    </location>
</feature>
<evidence type="ECO:0000256" key="6">
    <source>
        <dbReference type="SAM" id="MobiDB-lite"/>
    </source>
</evidence>
<dbReference type="Gene3D" id="1.20.1250.20">
    <property type="entry name" value="MFS general substrate transporter like domains"/>
    <property type="match status" value="1"/>
</dbReference>
<feature type="transmembrane region" description="Helical" evidence="7">
    <location>
        <begin position="363"/>
        <end position="383"/>
    </location>
</feature>
<feature type="transmembrane region" description="Helical" evidence="7">
    <location>
        <begin position="186"/>
        <end position="205"/>
    </location>
</feature>
<dbReference type="PROSITE" id="PS50850">
    <property type="entry name" value="MFS"/>
    <property type="match status" value="1"/>
</dbReference>
<dbReference type="PANTHER" id="PTHR23501:SF153">
    <property type="entry name" value="AFLATOXIN EFFLUX PUMP, PUTATIVE-RELATED"/>
    <property type="match status" value="1"/>
</dbReference>
<gene>
    <name evidence="9" type="ORF">JX265_012497</name>
</gene>
<feature type="transmembrane region" description="Helical" evidence="7">
    <location>
        <begin position="59"/>
        <end position="78"/>
    </location>
</feature>
<evidence type="ECO:0000313" key="9">
    <source>
        <dbReference type="EMBL" id="KAI1854328.1"/>
    </source>
</evidence>
<feature type="transmembrane region" description="Helical" evidence="7">
    <location>
        <begin position="457"/>
        <end position="477"/>
    </location>
</feature>
<comment type="subcellular location">
    <subcellularLocation>
        <location evidence="1">Membrane</location>
        <topology evidence="1">Multi-pass membrane protein</topology>
    </subcellularLocation>
</comment>
<dbReference type="GO" id="GO:0022857">
    <property type="term" value="F:transmembrane transporter activity"/>
    <property type="evidence" value="ECO:0007669"/>
    <property type="project" value="InterPro"/>
</dbReference>
<dbReference type="FunFam" id="1.20.1250.20:FF:000196">
    <property type="entry name" value="MFS toxin efflux pump (AflT)"/>
    <property type="match status" value="1"/>
</dbReference>
<dbReference type="Pfam" id="PF07690">
    <property type="entry name" value="MFS_1"/>
    <property type="match status" value="1"/>
</dbReference>
<dbReference type="EMBL" id="JAFIMR010000054">
    <property type="protein sequence ID" value="KAI1854328.1"/>
    <property type="molecule type" value="Genomic_DNA"/>
</dbReference>
<dbReference type="Gene3D" id="1.20.1720.10">
    <property type="entry name" value="Multidrug resistance protein D"/>
    <property type="match status" value="1"/>
</dbReference>
<dbReference type="SUPFAM" id="SSF103473">
    <property type="entry name" value="MFS general substrate transporter"/>
    <property type="match status" value="1"/>
</dbReference>
<dbReference type="InterPro" id="IPR011701">
    <property type="entry name" value="MFS"/>
</dbReference>
<organism evidence="9 10">
    <name type="scientific">Neoarthrinium moseri</name>
    <dbReference type="NCBI Taxonomy" id="1658444"/>
    <lineage>
        <taxon>Eukaryota</taxon>
        <taxon>Fungi</taxon>
        <taxon>Dikarya</taxon>
        <taxon>Ascomycota</taxon>
        <taxon>Pezizomycotina</taxon>
        <taxon>Sordariomycetes</taxon>
        <taxon>Xylariomycetidae</taxon>
        <taxon>Amphisphaeriales</taxon>
        <taxon>Apiosporaceae</taxon>
        <taxon>Neoarthrinium</taxon>
    </lineage>
</organism>
<evidence type="ECO:0000256" key="5">
    <source>
        <dbReference type="ARBA" id="ARBA00023136"/>
    </source>
</evidence>
<dbReference type="FunFam" id="1.20.1720.10:FF:000012">
    <property type="entry name" value="MFS toxin efflux pump (AflT)"/>
    <property type="match status" value="1"/>
</dbReference>
<evidence type="ECO:0000256" key="1">
    <source>
        <dbReference type="ARBA" id="ARBA00004141"/>
    </source>
</evidence>
<sequence>MSDSDQLHDRAAWTRPPGSSSGVREERAPDKLHNPVKFADVNGQAQGCPPAESMSSNRFGFGFLLLSIYLSIFLIALDQLIISTAIPQITNDFHSIEDIGWYGSAYLLTSCSFQLFFGKMYTFYSVRVVYLSAILLFEIGSAICGTAPSSSVLIGGRAVQGVGAAGMFSGSVIGIVHTVPLSQRPLYMGLFGAMSGIASIMGPLVGGAFTSNVSWRWCFYINLPFGAVSLVLIATLLRVPRGNTEKLSWKSRISRLDAAGTTCLVPGVVCLLLALQWGGVLYAWNEGRIIALLTLFGVLLVAFILIQGLLPETSTIPPRIFKQRSMYTGFAAIFCVGAHMNLFLYFLPIWFQAIQEVSAVQSGIRLLPMTLSTIVASITAGGASASVGLYAPFLLIGTCLMAIGGGLLNTLQLDTGIAKSVGYQFLYGFGLGMSIQVPNLAAQTVLPMHDVPVGTSLMLFGQLLGGAMFVSVGQTVFNNGLITRLSAFPEFDSFSVARSGLTTLSSSLPAELRKPILEAYNEALRDAFRVGLVLACLTIIGAAGMEWRNVKANETEAKANGVGERGTGDMQKAQEHT</sequence>
<reference evidence="9" key="1">
    <citation type="submission" date="2021-03" db="EMBL/GenBank/DDBJ databases">
        <title>Revisited historic fungal species revealed as producer of novel bioactive compounds through whole genome sequencing and comparative genomics.</title>
        <authorList>
            <person name="Vignolle G.A."/>
            <person name="Hochenegger N."/>
            <person name="Mach R.L."/>
            <person name="Mach-Aigner A.R."/>
            <person name="Javad Rahimi M."/>
            <person name="Salim K.A."/>
            <person name="Chan C.M."/>
            <person name="Lim L.B.L."/>
            <person name="Cai F."/>
            <person name="Druzhinina I.S."/>
            <person name="U'Ren J.M."/>
            <person name="Derntl C."/>
        </authorList>
    </citation>
    <scope>NUCLEOTIDE SEQUENCE</scope>
    <source>
        <strain evidence="9">TUCIM 5799</strain>
    </source>
</reference>
<dbReference type="PANTHER" id="PTHR23501">
    <property type="entry name" value="MAJOR FACILITATOR SUPERFAMILY"/>
    <property type="match status" value="1"/>
</dbReference>
<dbReference type="PRINTS" id="PR01036">
    <property type="entry name" value="TCRTETB"/>
</dbReference>
<keyword evidence="2" id="KW-0813">Transport</keyword>
<dbReference type="InterPro" id="IPR036259">
    <property type="entry name" value="MFS_trans_sf"/>
</dbReference>
<feature type="transmembrane region" description="Helical" evidence="7">
    <location>
        <begin position="289"/>
        <end position="310"/>
    </location>
</feature>
<feature type="transmembrane region" description="Helical" evidence="7">
    <location>
        <begin position="420"/>
        <end position="437"/>
    </location>
</feature>
<proteinExistence type="predicted"/>
<keyword evidence="5 7" id="KW-0472">Membrane</keyword>
<evidence type="ECO:0000259" key="8">
    <source>
        <dbReference type="PROSITE" id="PS50850"/>
    </source>
</evidence>
<comment type="caution">
    <text evidence="9">The sequence shown here is derived from an EMBL/GenBank/DDBJ whole genome shotgun (WGS) entry which is preliminary data.</text>
</comment>
<evidence type="ECO:0000256" key="7">
    <source>
        <dbReference type="SAM" id="Phobius"/>
    </source>
</evidence>
<feature type="transmembrane region" description="Helical" evidence="7">
    <location>
        <begin position="330"/>
        <end position="351"/>
    </location>
</feature>
<dbReference type="GO" id="GO:0005886">
    <property type="term" value="C:plasma membrane"/>
    <property type="evidence" value="ECO:0007669"/>
    <property type="project" value="TreeGrafter"/>
</dbReference>
<feature type="transmembrane region" description="Helical" evidence="7">
    <location>
        <begin position="389"/>
        <end position="408"/>
    </location>
</feature>
<evidence type="ECO:0000256" key="2">
    <source>
        <dbReference type="ARBA" id="ARBA00022448"/>
    </source>
</evidence>
<feature type="region of interest" description="Disordered" evidence="6">
    <location>
        <begin position="1"/>
        <end position="31"/>
    </location>
</feature>
<dbReference type="CDD" id="cd17502">
    <property type="entry name" value="MFS_Azr1_MDR_like"/>
    <property type="match status" value="1"/>
</dbReference>
<keyword evidence="3 7" id="KW-0812">Transmembrane</keyword>
<evidence type="ECO:0000256" key="4">
    <source>
        <dbReference type="ARBA" id="ARBA00022989"/>
    </source>
</evidence>
<feature type="compositionally biased region" description="Basic and acidic residues" evidence="6">
    <location>
        <begin position="1"/>
        <end position="12"/>
    </location>
</feature>
<keyword evidence="10" id="KW-1185">Reference proteome</keyword>
<dbReference type="Proteomes" id="UP000829685">
    <property type="component" value="Unassembled WGS sequence"/>
</dbReference>
<evidence type="ECO:0000256" key="3">
    <source>
        <dbReference type="ARBA" id="ARBA00022692"/>
    </source>
</evidence>
<keyword evidence="4 7" id="KW-1133">Transmembrane helix</keyword>
<protein>
    <recommendedName>
        <fullName evidence="8">Major facilitator superfamily (MFS) profile domain-containing protein</fullName>
    </recommendedName>
</protein>
<name>A0A9P9WAA5_9PEZI</name>
<feature type="transmembrane region" description="Helical" evidence="7">
    <location>
        <begin position="259"/>
        <end position="282"/>
    </location>
</feature>
<feature type="transmembrane region" description="Helical" evidence="7">
    <location>
        <begin position="129"/>
        <end position="147"/>
    </location>
</feature>
<dbReference type="InterPro" id="IPR020846">
    <property type="entry name" value="MFS_dom"/>
</dbReference>
<accession>A0A9P9WAA5</accession>
<evidence type="ECO:0000313" key="10">
    <source>
        <dbReference type="Proteomes" id="UP000829685"/>
    </source>
</evidence>